<reference evidence="2 3" key="1">
    <citation type="submission" date="2024-02" db="EMBL/GenBank/DDBJ databases">
        <authorList>
            <person name="Daric V."/>
            <person name="Darras S."/>
        </authorList>
    </citation>
    <scope>NUCLEOTIDE SEQUENCE [LARGE SCALE GENOMIC DNA]</scope>
</reference>
<feature type="chain" id="PRO_5046334960" evidence="1">
    <location>
        <begin position="19"/>
        <end position="593"/>
    </location>
</feature>
<sequence length="593" mass="61270">MNTIFYISAFLSIGLVSAMSPKKLSDEDVARLTELANTVASDTKNKIYAPTSLPIGPGCIQHSDCKLTWKCRNIAGALIDIMNHTSHENDVENLKRKAKITGKECIRPIVEVLNAHPKDAVAVRIAELLNKLNTIMTNADVDKFQKVYPNASDVLKFSANFKISNAPLVRAADVAVADPLSNLYLLFALRGLDDVSLDAETLILLSLFQTQQPGVNFGSNAFNNPFLLYILLGDDSGSSSDIFLFSLLSQGGLFPTTGIPRQSTVIDPNANSFLYPFILLTLLDGDSGGDDNLLFFFLLSGGLGGTGTGTGLESILPLLLLGDNDLLGGDDNLLPILLLSGGLGGTGTGTGLESILPLLLLSNGSLGGGGDDDNLLLLLLLSGVLGGTGTGTGIESILPLLLLDNDSLLGGDDNSLLLLLLSGGFGGTGVGTGIESILPLLLLSNSSLSGGDDNNLLLLLLLSGGLGGAGTGVGTGLESILPLLLLTNTSGDNNDLLLLLLASGGFGSDPSGNGGLGSLLPLILLDVIDFGGDSDLLTILLLTGGLTGGTDISSLLPLLLISDSGDSDTLLLLFVFGFFQSPTTTNPFGDVYG</sequence>
<keyword evidence="1" id="KW-0732">Signal</keyword>
<gene>
    <name evidence="2" type="ORF">CVLEPA_LOCUS30150</name>
</gene>
<organism evidence="2 3">
    <name type="scientific">Clavelina lepadiformis</name>
    <name type="common">Light-bulb sea squirt</name>
    <name type="synonym">Ascidia lepadiformis</name>
    <dbReference type="NCBI Taxonomy" id="159417"/>
    <lineage>
        <taxon>Eukaryota</taxon>
        <taxon>Metazoa</taxon>
        <taxon>Chordata</taxon>
        <taxon>Tunicata</taxon>
        <taxon>Ascidiacea</taxon>
        <taxon>Aplousobranchia</taxon>
        <taxon>Clavelinidae</taxon>
        <taxon>Clavelina</taxon>
    </lineage>
</organism>
<feature type="signal peptide" evidence="1">
    <location>
        <begin position="1"/>
        <end position="18"/>
    </location>
</feature>
<keyword evidence="3" id="KW-1185">Reference proteome</keyword>
<comment type="caution">
    <text evidence="2">The sequence shown here is derived from an EMBL/GenBank/DDBJ whole genome shotgun (WGS) entry which is preliminary data.</text>
</comment>
<accession>A0ABP0GZ48</accession>
<evidence type="ECO:0000313" key="3">
    <source>
        <dbReference type="Proteomes" id="UP001642483"/>
    </source>
</evidence>
<name>A0ABP0GZ48_CLALP</name>
<evidence type="ECO:0000313" key="2">
    <source>
        <dbReference type="EMBL" id="CAK8696837.1"/>
    </source>
</evidence>
<dbReference type="Proteomes" id="UP001642483">
    <property type="component" value="Unassembled WGS sequence"/>
</dbReference>
<protein>
    <submittedName>
        <fullName evidence="2">Uncharacterized protein</fullName>
    </submittedName>
</protein>
<dbReference type="EMBL" id="CAWYQH010000163">
    <property type="protein sequence ID" value="CAK8696837.1"/>
    <property type="molecule type" value="Genomic_DNA"/>
</dbReference>
<proteinExistence type="predicted"/>
<evidence type="ECO:0000256" key="1">
    <source>
        <dbReference type="SAM" id="SignalP"/>
    </source>
</evidence>